<name>A0AAU3I7M4_9ACTN</name>
<dbReference type="EMBL" id="CP109546">
    <property type="protein sequence ID" value="WTZ13119.1"/>
    <property type="molecule type" value="Genomic_DNA"/>
</dbReference>
<evidence type="ECO:0008006" key="3">
    <source>
        <dbReference type="Google" id="ProtNLM"/>
    </source>
</evidence>
<protein>
    <recommendedName>
        <fullName evidence="3">Lipoprotein</fullName>
    </recommendedName>
</protein>
<feature type="chain" id="PRO_5043603777" description="Lipoprotein" evidence="1">
    <location>
        <begin position="21"/>
        <end position="179"/>
    </location>
</feature>
<accession>A0AAU3I7M4</accession>
<feature type="signal peptide" evidence="1">
    <location>
        <begin position="1"/>
        <end position="20"/>
    </location>
</feature>
<sequence length="179" mass="17868">MRAIRVASAALLGMTALTFAAPVASAGDGDHGLTPITPFAFSVQPSTVAAGGQVSLLLKRDGGCRGTATVTSGVFDTVTIPPGQSSATAMVDWDARPGAVYDVTFSCGGASGSTGLTISRGRSPVTPTPVPLQRGVRAGVGGSVGGFDLKQIGMGTALIAGSVGAAWYLSRRRTPSDET</sequence>
<reference evidence="2" key="1">
    <citation type="submission" date="2022-10" db="EMBL/GenBank/DDBJ databases">
        <title>The complete genomes of actinobacterial strains from the NBC collection.</title>
        <authorList>
            <person name="Joergensen T.S."/>
            <person name="Alvarez Arevalo M."/>
            <person name="Sterndorff E.B."/>
            <person name="Faurdal D."/>
            <person name="Vuksanovic O."/>
            <person name="Mourched A.-S."/>
            <person name="Charusanti P."/>
            <person name="Shaw S."/>
            <person name="Blin K."/>
            <person name="Weber T."/>
        </authorList>
    </citation>
    <scope>NUCLEOTIDE SEQUENCE</scope>
    <source>
        <strain evidence="2">NBC_01393</strain>
    </source>
</reference>
<evidence type="ECO:0000313" key="2">
    <source>
        <dbReference type="EMBL" id="WTZ13119.1"/>
    </source>
</evidence>
<proteinExistence type="predicted"/>
<dbReference type="AlphaFoldDB" id="A0AAU3I7M4"/>
<keyword evidence="1" id="KW-0732">Signal</keyword>
<gene>
    <name evidence="2" type="ORF">OG699_37275</name>
</gene>
<organism evidence="2">
    <name type="scientific">Streptomyces sp. NBC_01393</name>
    <dbReference type="NCBI Taxonomy" id="2903851"/>
    <lineage>
        <taxon>Bacteria</taxon>
        <taxon>Bacillati</taxon>
        <taxon>Actinomycetota</taxon>
        <taxon>Actinomycetes</taxon>
        <taxon>Kitasatosporales</taxon>
        <taxon>Streptomycetaceae</taxon>
        <taxon>Streptomyces</taxon>
    </lineage>
</organism>
<evidence type="ECO:0000256" key="1">
    <source>
        <dbReference type="SAM" id="SignalP"/>
    </source>
</evidence>